<dbReference type="PANTHER" id="PTHR33692:SF1">
    <property type="entry name" value="RIBOSOME MATURATION FACTOR RIMM"/>
    <property type="match status" value="1"/>
</dbReference>
<dbReference type="GO" id="GO:0005840">
    <property type="term" value="C:ribosome"/>
    <property type="evidence" value="ECO:0007669"/>
    <property type="project" value="InterPro"/>
</dbReference>
<comment type="function">
    <text evidence="5">An accessory protein needed during the final step in the assembly of 30S ribosomal subunit, possibly for assembly of the head region. Essential for efficient processing of 16S rRNA. May be needed both before and after RbfA during the maturation of 16S rRNA. It has affinity for free ribosomal 30S subunits but not for 70S ribosomes.</text>
</comment>
<keyword evidence="3 5" id="KW-0698">rRNA processing</keyword>
<dbReference type="Pfam" id="PF01782">
    <property type="entry name" value="RimM"/>
    <property type="match status" value="1"/>
</dbReference>
<dbReference type="Gene3D" id="2.40.30.60">
    <property type="entry name" value="RimM"/>
    <property type="match status" value="1"/>
</dbReference>
<evidence type="ECO:0000256" key="4">
    <source>
        <dbReference type="ARBA" id="ARBA00023186"/>
    </source>
</evidence>
<name>A0A402AN97_9CHLR</name>
<feature type="domain" description="Ribosome maturation factor RimM PRC barrel" evidence="7">
    <location>
        <begin position="102"/>
        <end position="167"/>
    </location>
</feature>
<dbReference type="OrthoDB" id="9810331at2"/>
<dbReference type="GO" id="GO:0005737">
    <property type="term" value="C:cytoplasm"/>
    <property type="evidence" value="ECO:0007669"/>
    <property type="project" value="UniProtKB-SubCell"/>
</dbReference>
<comment type="caution">
    <text evidence="8">The sequence shown here is derived from an EMBL/GenBank/DDBJ whole genome shotgun (WGS) entry which is preliminary data.</text>
</comment>
<comment type="subunit">
    <text evidence="5">Binds ribosomal protein uS19.</text>
</comment>
<dbReference type="EMBL" id="BIFS01000001">
    <property type="protein sequence ID" value="GCE20668.1"/>
    <property type="molecule type" value="Genomic_DNA"/>
</dbReference>
<dbReference type="GO" id="GO:0043022">
    <property type="term" value="F:ribosome binding"/>
    <property type="evidence" value="ECO:0007669"/>
    <property type="project" value="InterPro"/>
</dbReference>
<dbReference type="InterPro" id="IPR011961">
    <property type="entry name" value="RimM"/>
</dbReference>
<protein>
    <recommendedName>
        <fullName evidence="5">Ribosome maturation factor RimM</fullName>
    </recommendedName>
</protein>
<dbReference type="Gene3D" id="2.30.30.240">
    <property type="entry name" value="PRC-barrel domain"/>
    <property type="match status" value="1"/>
</dbReference>
<dbReference type="SUPFAM" id="SSF50346">
    <property type="entry name" value="PRC-barrel domain"/>
    <property type="match status" value="1"/>
</dbReference>
<dbReference type="PANTHER" id="PTHR33692">
    <property type="entry name" value="RIBOSOME MATURATION FACTOR RIMM"/>
    <property type="match status" value="1"/>
</dbReference>
<dbReference type="Proteomes" id="UP000287188">
    <property type="component" value="Unassembled WGS sequence"/>
</dbReference>
<sequence length="185" mass="20850">MKNTTEWATIGKIVAPFGIRGEVKVFSLSDVPNRFVKLTAIYLAPDQVRYPIESVRPYKGEMLLLKFKGIDDANAAEKLRNRDIVIPLDELAQLPPDSYYQHDILGLQVVRLNGQEVGTIVDIWATGGNDVYVIKGTQGQQFLIPAIKEVIKQIDLIRHVMYIDPMKGLLDDEAVMDDPNQEEVE</sequence>
<dbReference type="InterPro" id="IPR036976">
    <property type="entry name" value="RimM_N_sf"/>
</dbReference>
<dbReference type="InterPro" id="IPR002676">
    <property type="entry name" value="RimM_N"/>
</dbReference>
<keyword evidence="2 5" id="KW-0690">Ribosome biogenesis</keyword>
<organism evidence="8 9">
    <name type="scientific">Dictyobacter kobayashii</name>
    <dbReference type="NCBI Taxonomy" id="2014872"/>
    <lineage>
        <taxon>Bacteria</taxon>
        <taxon>Bacillati</taxon>
        <taxon>Chloroflexota</taxon>
        <taxon>Ktedonobacteria</taxon>
        <taxon>Ktedonobacterales</taxon>
        <taxon>Dictyobacteraceae</taxon>
        <taxon>Dictyobacter</taxon>
    </lineage>
</organism>
<dbReference type="AlphaFoldDB" id="A0A402AN97"/>
<dbReference type="RefSeq" id="WP_126552313.1">
    <property type="nucleotide sequence ID" value="NZ_BIFS01000001.1"/>
</dbReference>
<comment type="similarity">
    <text evidence="5">Belongs to the RimM family.</text>
</comment>
<evidence type="ECO:0000313" key="8">
    <source>
        <dbReference type="EMBL" id="GCE20668.1"/>
    </source>
</evidence>
<comment type="subcellular location">
    <subcellularLocation>
        <location evidence="5">Cytoplasm</location>
    </subcellularLocation>
</comment>
<comment type="domain">
    <text evidence="5">The PRC barrel domain binds ribosomal protein uS19.</text>
</comment>
<evidence type="ECO:0000313" key="9">
    <source>
        <dbReference type="Proteomes" id="UP000287188"/>
    </source>
</evidence>
<dbReference type="GO" id="GO:0006364">
    <property type="term" value="P:rRNA processing"/>
    <property type="evidence" value="ECO:0007669"/>
    <property type="project" value="UniProtKB-UniRule"/>
</dbReference>
<keyword evidence="1 5" id="KW-0963">Cytoplasm</keyword>
<dbReference type="InterPro" id="IPR011033">
    <property type="entry name" value="PRC_barrel-like_sf"/>
</dbReference>
<dbReference type="InterPro" id="IPR056792">
    <property type="entry name" value="PRC_RimM"/>
</dbReference>
<dbReference type="InterPro" id="IPR009000">
    <property type="entry name" value="Transl_B-barrel_sf"/>
</dbReference>
<feature type="domain" description="RimM N-terminal" evidence="6">
    <location>
        <begin position="9"/>
        <end position="89"/>
    </location>
</feature>
<evidence type="ECO:0000256" key="5">
    <source>
        <dbReference type="HAMAP-Rule" id="MF_00014"/>
    </source>
</evidence>
<accession>A0A402AN97</accession>
<dbReference type="SUPFAM" id="SSF50447">
    <property type="entry name" value="Translation proteins"/>
    <property type="match status" value="1"/>
</dbReference>
<evidence type="ECO:0000259" key="6">
    <source>
        <dbReference type="Pfam" id="PF01782"/>
    </source>
</evidence>
<dbReference type="NCBIfam" id="TIGR02273">
    <property type="entry name" value="16S_RimM"/>
    <property type="match status" value="1"/>
</dbReference>
<dbReference type="Pfam" id="PF24986">
    <property type="entry name" value="PRC_RimM"/>
    <property type="match status" value="1"/>
</dbReference>
<evidence type="ECO:0000256" key="3">
    <source>
        <dbReference type="ARBA" id="ARBA00022552"/>
    </source>
</evidence>
<keyword evidence="4 5" id="KW-0143">Chaperone</keyword>
<evidence type="ECO:0000256" key="1">
    <source>
        <dbReference type="ARBA" id="ARBA00022490"/>
    </source>
</evidence>
<reference evidence="9" key="1">
    <citation type="submission" date="2018-12" db="EMBL/GenBank/DDBJ databases">
        <title>Tengunoibacter tsumagoiensis gen. nov., sp. nov., Dictyobacter kobayashii sp. nov., D. alpinus sp. nov., and D. joshuensis sp. nov. and description of Dictyobacteraceae fam. nov. within the order Ktedonobacterales isolated from Tengu-no-mugimeshi.</title>
        <authorList>
            <person name="Wang C.M."/>
            <person name="Zheng Y."/>
            <person name="Sakai Y."/>
            <person name="Toyoda A."/>
            <person name="Minakuchi Y."/>
            <person name="Abe K."/>
            <person name="Yokota A."/>
            <person name="Yabe S."/>
        </authorList>
    </citation>
    <scope>NUCLEOTIDE SEQUENCE [LARGE SCALE GENOMIC DNA]</scope>
    <source>
        <strain evidence="9">Uno11</strain>
    </source>
</reference>
<keyword evidence="9" id="KW-1185">Reference proteome</keyword>
<dbReference type="GO" id="GO:0042274">
    <property type="term" value="P:ribosomal small subunit biogenesis"/>
    <property type="evidence" value="ECO:0007669"/>
    <property type="project" value="UniProtKB-UniRule"/>
</dbReference>
<proteinExistence type="inferred from homology"/>
<evidence type="ECO:0000256" key="2">
    <source>
        <dbReference type="ARBA" id="ARBA00022517"/>
    </source>
</evidence>
<evidence type="ECO:0000259" key="7">
    <source>
        <dbReference type="Pfam" id="PF24986"/>
    </source>
</evidence>
<gene>
    <name evidence="5 8" type="primary">rimM</name>
    <name evidence="8" type="ORF">KDK_44680</name>
</gene>
<dbReference type="HAMAP" id="MF_00014">
    <property type="entry name" value="Ribosome_mat_RimM"/>
    <property type="match status" value="1"/>
</dbReference>